<dbReference type="Gene3D" id="3.40.50.150">
    <property type="entry name" value="Vaccinia Virus protein VP39"/>
    <property type="match status" value="1"/>
</dbReference>
<dbReference type="OrthoDB" id="9788660at2"/>
<gene>
    <name evidence="2" type="ORF">EU557_22630</name>
</gene>
<proteinExistence type="predicted"/>
<dbReference type="Pfam" id="PF08241">
    <property type="entry name" value="Methyltransf_11"/>
    <property type="match status" value="1"/>
</dbReference>
<reference evidence="2 3" key="1">
    <citation type="submission" date="2019-04" db="EMBL/GenBank/DDBJ databases">
        <authorList>
            <person name="Feng G."/>
            <person name="Zhang J."/>
            <person name="Zhu H."/>
        </authorList>
    </citation>
    <scope>NUCLEOTIDE SEQUENCE [LARGE SCALE GENOMIC DNA]</scope>
    <source>
        <strain evidence="2 3">JCM 19491</strain>
    </source>
</reference>
<dbReference type="InterPro" id="IPR029063">
    <property type="entry name" value="SAM-dependent_MTases_sf"/>
</dbReference>
<dbReference type="InterPro" id="IPR013216">
    <property type="entry name" value="Methyltransf_11"/>
</dbReference>
<dbReference type="AlphaFoldDB" id="A0A4Z0MDH0"/>
<feature type="domain" description="Methyltransferase type 11" evidence="1">
    <location>
        <begin position="34"/>
        <end position="89"/>
    </location>
</feature>
<comment type="caution">
    <text evidence="2">The sequence shown here is derived from an EMBL/GenBank/DDBJ whole genome shotgun (WGS) entry which is preliminary data.</text>
</comment>
<dbReference type="GO" id="GO:0008757">
    <property type="term" value="F:S-adenosylmethionine-dependent methyltransferase activity"/>
    <property type="evidence" value="ECO:0007669"/>
    <property type="project" value="InterPro"/>
</dbReference>
<dbReference type="Proteomes" id="UP000298284">
    <property type="component" value="Unassembled WGS sequence"/>
</dbReference>
<sequence>MRQVPFATPSADVANEVALELLSQTFLAWDAPLLDLGAGSSSFVPALLSEGYSNVVAVDVSPGALEAQAQQLTPQQRDQVLWVVDDVTQAQHLPWLDPILFWHDRAMLPVLTHPAHQRAYQALLTQMVLPRLGWVLLQVDRPGGGGQRGDMRTQPYTIQQLQSFVGPEFALQAYREYVAQEEAPQPRLYALFRRLADAAGQFRSA</sequence>
<dbReference type="SUPFAM" id="SSF53335">
    <property type="entry name" value="S-adenosyl-L-methionine-dependent methyltransferases"/>
    <property type="match status" value="1"/>
</dbReference>
<evidence type="ECO:0000259" key="1">
    <source>
        <dbReference type="Pfam" id="PF08241"/>
    </source>
</evidence>
<dbReference type="GO" id="GO:0032259">
    <property type="term" value="P:methylation"/>
    <property type="evidence" value="ECO:0007669"/>
    <property type="project" value="UniProtKB-KW"/>
</dbReference>
<name>A0A4Z0MDH0_9BACT</name>
<evidence type="ECO:0000313" key="2">
    <source>
        <dbReference type="EMBL" id="TGD77576.1"/>
    </source>
</evidence>
<accession>A0A4Z0MDH0</accession>
<keyword evidence="3" id="KW-1185">Reference proteome</keyword>
<evidence type="ECO:0000313" key="3">
    <source>
        <dbReference type="Proteomes" id="UP000298284"/>
    </source>
</evidence>
<dbReference type="RefSeq" id="WP_135532762.1">
    <property type="nucleotide sequence ID" value="NZ_SRKZ01000008.1"/>
</dbReference>
<keyword evidence="2" id="KW-0489">Methyltransferase</keyword>
<dbReference type="CDD" id="cd02440">
    <property type="entry name" value="AdoMet_MTases"/>
    <property type="match status" value="1"/>
</dbReference>
<protein>
    <submittedName>
        <fullName evidence="2">Class I SAM-dependent methyltransferase</fullName>
    </submittedName>
</protein>
<dbReference type="EMBL" id="SRKZ01000008">
    <property type="protein sequence ID" value="TGD77576.1"/>
    <property type="molecule type" value="Genomic_DNA"/>
</dbReference>
<keyword evidence="2" id="KW-0808">Transferase</keyword>
<organism evidence="2 3">
    <name type="scientific">Hymenobacter wooponensis</name>
    <dbReference type="NCBI Taxonomy" id="1525360"/>
    <lineage>
        <taxon>Bacteria</taxon>
        <taxon>Pseudomonadati</taxon>
        <taxon>Bacteroidota</taxon>
        <taxon>Cytophagia</taxon>
        <taxon>Cytophagales</taxon>
        <taxon>Hymenobacteraceae</taxon>
        <taxon>Hymenobacter</taxon>
    </lineage>
</organism>